<comment type="caution">
    <text evidence="8">The sequence shown here is derived from an EMBL/GenBank/DDBJ whole genome shotgun (WGS) entry which is preliminary data.</text>
</comment>
<dbReference type="GO" id="GO:0003677">
    <property type="term" value="F:DNA binding"/>
    <property type="evidence" value="ECO:0007669"/>
    <property type="project" value="UniProtKB-KW"/>
</dbReference>
<dbReference type="SUPFAM" id="SSF88659">
    <property type="entry name" value="Sigma3 and sigma4 domains of RNA polymerase sigma factors"/>
    <property type="match status" value="1"/>
</dbReference>
<feature type="domain" description="RNA polymerase sigma factor 70 region 4 type 2" evidence="7">
    <location>
        <begin position="123"/>
        <end position="174"/>
    </location>
</feature>
<gene>
    <name evidence="8" type="ORF">E0Y62_19905</name>
</gene>
<dbReference type="Proteomes" id="UP000293846">
    <property type="component" value="Unassembled WGS sequence"/>
</dbReference>
<evidence type="ECO:0000313" key="8">
    <source>
        <dbReference type="EMBL" id="TCJ02306.1"/>
    </source>
</evidence>
<sequence length="188" mass="22109">MKCNENNYIQRLQHQKEDALEFIVDKYLPLMKGISHKILAPLKNEGIIEECINDIFLSIWNHSKKFHGDETDFRKWICSIAKFKAIDYYRRTTNKKEFARDIIVEHVEKSAEDELLLMEDKSDLIRLINQLEPVDRKIFIMKFFLGLRTEEISLRLGLTESSISNRIYRGKKKLHIKAANLDLGGNLV</sequence>
<dbReference type="AlphaFoldDB" id="A0A4R1AQM5"/>
<evidence type="ECO:0000256" key="1">
    <source>
        <dbReference type="ARBA" id="ARBA00010641"/>
    </source>
</evidence>
<evidence type="ECO:0000313" key="9">
    <source>
        <dbReference type="Proteomes" id="UP000293846"/>
    </source>
</evidence>
<reference evidence="8 9" key="1">
    <citation type="submission" date="2019-03" db="EMBL/GenBank/DDBJ databases">
        <authorList>
            <person name="Jensen L."/>
            <person name="Storgaard J."/>
            <person name="Sulaj E."/>
            <person name="Schramm A."/>
            <person name="Marshall I.P.G."/>
        </authorList>
    </citation>
    <scope>NUCLEOTIDE SEQUENCE [LARGE SCALE GENOMIC DNA]</scope>
    <source>
        <strain evidence="8 9">2017H2G3</strain>
    </source>
</reference>
<keyword evidence="3" id="KW-0731">Sigma factor</keyword>
<evidence type="ECO:0000259" key="7">
    <source>
        <dbReference type="Pfam" id="PF08281"/>
    </source>
</evidence>
<dbReference type="PANTHER" id="PTHR43133">
    <property type="entry name" value="RNA POLYMERASE ECF-TYPE SIGMA FACTO"/>
    <property type="match status" value="1"/>
</dbReference>
<accession>A0A4R1AQM5</accession>
<dbReference type="GO" id="GO:0006352">
    <property type="term" value="P:DNA-templated transcription initiation"/>
    <property type="evidence" value="ECO:0007669"/>
    <property type="project" value="InterPro"/>
</dbReference>
<dbReference type="NCBIfam" id="TIGR02937">
    <property type="entry name" value="sigma70-ECF"/>
    <property type="match status" value="1"/>
</dbReference>
<dbReference type="InterPro" id="IPR013325">
    <property type="entry name" value="RNA_pol_sigma_r2"/>
</dbReference>
<proteinExistence type="inferred from homology"/>
<dbReference type="PANTHER" id="PTHR43133:SF8">
    <property type="entry name" value="RNA POLYMERASE SIGMA FACTOR HI_1459-RELATED"/>
    <property type="match status" value="1"/>
</dbReference>
<dbReference type="InterPro" id="IPR014284">
    <property type="entry name" value="RNA_pol_sigma-70_dom"/>
</dbReference>
<dbReference type="Pfam" id="PF08281">
    <property type="entry name" value="Sigma70_r4_2"/>
    <property type="match status" value="1"/>
</dbReference>
<dbReference type="Gene3D" id="1.10.1740.10">
    <property type="match status" value="1"/>
</dbReference>
<feature type="domain" description="RNA polymerase sigma-70 region 2" evidence="6">
    <location>
        <begin position="24"/>
        <end position="93"/>
    </location>
</feature>
<dbReference type="InterPro" id="IPR036388">
    <property type="entry name" value="WH-like_DNA-bd_sf"/>
</dbReference>
<dbReference type="InterPro" id="IPR007627">
    <property type="entry name" value="RNA_pol_sigma70_r2"/>
</dbReference>
<dbReference type="SUPFAM" id="SSF88946">
    <property type="entry name" value="Sigma2 domain of RNA polymerase sigma factors"/>
    <property type="match status" value="1"/>
</dbReference>
<dbReference type="Pfam" id="PF04542">
    <property type="entry name" value="Sigma70_r2"/>
    <property type="match status" value="1"/>
</dbReference>
<dbReference type="EMBL" id="SJTH01000035">
    <property type="protein sequence ID" value="TCJ02306.1"/>
    <property type="molecule type" value="Genomic_DNA"/>
</dbReference>
<dbReference type="CDD" id="cd06171">
    <property type="entry name" value="Sigma70_r4"/>
    <property type="match status" value="1"/>
</dbReference>
<evidence type="ECO:0000259" key="6">
    <source>
        <dbReference type="Pfam" id="PF04542"/>
    </source>
</evidence>
<dbReference type="InterPro" id="IPR013324">
    <property type="entry name" value="RNA_pol_sigma_r3/r4-like"/>
</dbReference>
<comment type="similarity">
    <text evidence="1">Belongs to the sigma-70 factor family. ECF subfamily.</text>
</comment>
<keyword evidence="4" id="KW-0238">DNA-binding</keyword>
<evidence type="ECO:0000256" key="3">
    <source>
        <dbReference type="ARBA" id="ARBA00023082"/>
    </source>
</evidence>
<keyword evidence="5" id="KW-0804">Transcription</keyword>
<dbReference type="OrthoDB" id="2678696at2"/>
<dbReference type="RefSeq" id="WP_057765881.1">
    <property type="nucleotide sequence ID" value="NZ_CP183326.1"/>
</dbReference>
<organism evidence="8 9">
    <name type="scientific">Cytobacillus praedii</name>
    <dbReference type="NCBI Taxonomy" id="1742358"/>
    <lineage>
        <taxon>Bacteria</taxon>
        <taxon>Bacillati</taxon>
        <taxon>Bacillota</taxon>
        <taxon>Bacilli</taxon>
        <taxon>Bacillales</taxon>
        <taxon>Bacillaceae</taxon>
        <taxon>Cytobacillus</taxon>
    </lineage>
</organism>
<evidence type="ECO:0000256" key="4">
    <source>
        <dbReference type="ARBA" id="ARBA00023125"/>
    </source>
</evidence>
<dbReference type="InterPro" id="IPR039425">
    <property type="entry name" value="RNA_pol_sigma-70-like"/>
</dbReference>
<evidence type="ECO:0000256" key="2">
    <source>
        <dbReference type="ARBA" id="ARBA00023015"/>
    </source>
</evidence>
<keyword evidence="9" id="KW-1185">Reference proteome</keyword>
<name>A0A4R1AQM5_9BACI</name>
<dbReference type="Gene3D" id="1.10.10.10">
    <property type="entry name" value="Winged helix-like DNA-binding domain superfamily/Winged helix DNA-binding domain"/>
    <property type="match status" value="1"/>
</dbReference>
<evidence type="ECO:0000256" key="5">
    <source>
        <dbReference type="ARBA" id="ARBA00023163"/>
    </source>
</evidence>
<dbReference type="GO" id="GO:0016987">
    <property type="term" value="F:sigma factor activity"/>
    <property type="evidence" value="ECO:0007669"/>
    <property type="project" value="UniProtKB-KW"/>
</dbReference>
<dbReference type="InterPro" id="IPR013249">
    <property type="entry name" value="RNA_pol_sigma70_r4_t2"/>
</dbReference>
<protein>
    <submittedName>
        <fullName evidence="8">Sigma-70 family RNA polymerase sigma factor</fullName>
    </submittedName>
</protein>
<keyword evidence="2" id="KW-0805">Transcription regulation</keyword>
<dbReference type="STRING" id="1742358.GCA_001439605_02625"/>